<keyword evidence="1" id="KW-0732">Signal</keyword>
<name>A0A9D9DRQ7_9BACT</name>
<dbReference type="EMBL" id="JADIMZ010000085">
    <property type="protein sequence ID" value="MBO8432729.1"/>
    <property type="molecule type" value="Genomic_DNA"/>
</dbReference>
<reference evidence="2" key="1">
    <citation type="submission" date="2020-10" db="EMBL/GenBank/DDBJ databases">
        <authorList>
            <person name="Gilroy R."/>
        </authorList>
    </citation>
    <scope>NUCLEOTIDE SEQUENCE</scope>
    <source>
        <strain evidence="2">2889</strain>
    </source>
</reference>
<proteinExistence type="predicted"/>
<comment type="caution">
    <text evidence="2">The sequence shown here is derived from an EMBL/GenBank/DDBJ whole genome shotgun (WGS) entry which is preliminary data.</text>
</comment>
<sequence length="224" mass="24999">MKKLLILLLCALTSVSFTQAQKSAKDIAKERKAIAKLSQSELRARASKAARKTAKTYVKEGWVVSPGQLPLEKQLDRSYNMQYEYDENAFPKYLMGEAQSIGENYDAAKMQALELAKTNLAGQIQTEITALVENTVANQQLTADEAASITQTVSASKNIISQSIGRIIPIVECYRILPNKNKEVRVQIAYNTQMAMESAKKTIRQELEKKGDKLHDQLDKVLGF</sequence>
<protein>
    <submittedName>
        <fullName evidence="2">Uncharacterized protein</fullName>
    </submittedName>
</protein>
<dbReference type="AlphaFoldDB" id="A0A9D9DRQ7"/>
<reference evidence="2" key="2">
    <citation type="journal article" date="2021" name="PeerJ">
        <title>Extensive microbial diversity within the chicken gut microbiome revealed by metagenomics and culture.</title>
        <authorList>
            <person name="Gilroy R."/>
            <person name="Ravi A."/>
            <person name="Getino M."/>
            <person name="Pursley I."/>
            <person name="Horton D.L."/>
            <person name="Alikhan N.F."/>
            <person name="Baker D."/>
            <person name="Gharbi K."/>
            <person name="Hall N."/>
            <person name="Watson M."/>
            <person name="Adriaenssens E.M."/>
            <person name="Foster-Nyarko E."/>
            <person name="Jarju S."/>
            <person name="Secka A."/>
            <person name="Antonio M."/>
            <person name="Oren A."/>
            <person name="Chaudhuri R.R."/>
            <person name="La Ragione R."/>
            <person name="Hildebrand F."/>
            <person name="Pallen M.J."/>
        </authorList>
    </citation>
    <scope>NUCLEOTIDE SEQUENCE</scope>
    <source>
        <strain evidence="2">2889</strain>
    </source>
</reference>
<accession>A0A9D9DRQ7</accession>
<organism evidence="2 3">
    <name type="scientific">Candidatus Pullibacteroides excrementavium</name>
    <dbReference type="NCBI Taxonomy" id="2840905"/>
    <lineage>
        <taxon>Bacteria</taxon>
        <taxon>Pseudomonadati</taxon>
        <taxon>Bacteroidota</taxon>
        <taxon>Bacteroidia</taxon>
        <taxon>Bacteroidales</taxon>
        <taxon>Candidatus Pullibacteroides</taxon>
    </lineage>
</organism>
<feature type="chain" id="PRO_5038541093" evidence="1">
    <location>
        <begin position="21"/>
        <end position="224"/>
    </location>
</feature>
<evidence type="ECO:0000313" key="2">
    <source>
        <dbReference type="EMBL" id="MBO8432729.1"/>
    </source>
</evidence>
<dbReference type="Proteomes" id="UP000823612">
    <property type="component" value="Unassembled WGS sequence"/>
</dbReference>
<feature type="signal peptide" evidence="1">
    <location>
        <begin position="1"/>
        <end position="20"/>
    </location>
</feature>
<gene>
    <name evidence="2" type="ORF">IAB08_05495</name>
</gene>
<evidence type="ECO:0000313" key="3">
    <source>
        <dbReference type="Proteomes" id="UP000823612"/>
    </source>
</evidence>
<evidence type="ECO:0000256" key="1">
    <source>
        <dbReference type="SAM" id="SignalP"/>
    </source>
</evidence>